<dbReference type="Gene3D" id="1.50.10.100">
    <property type="entry name" value="Chondroitin AC/alginate lyase"/>
    <property type="match status" value="1"/>
</dbReference>
<keyword evidence="6" id="KW-1185">Reference proteome</keyword>
<comment type="caution">
    <text evidence="5">The sequence shown here is derived from an EMBL/GenBank/DDBJ whole genome shotgun (WGS) entry which is preliminary data.</text>
</comment>
<evidence type="ECO:0000259" key="4">
    <source>
        <dbReference type="Pfam" id="PF05426"/>
    </source>
</evidence>
<sequence length="670" mass="74655">MKQLKKYFVQFFILLVTAAAFSDNVLGQRFIHPGILHSKADLERMRNAIMHKQEPVWSGYSLFIKDEASQYTYRMQGPLETVGRNPGVSGMYDNDANAAHQNAIMWTITGDKRYANKSIEIINAWSVTLKSITGRDAVLMAGLGPFKMLNAAEIIRYTNAGWKADDIAKTEKHFKTVIYPVIKNYAPFANGNWDAAAMKTCMAIGVFCNDRQIFEDALRYYTHGWGNGRLQNYVVSEKGQIQESGRDQPHSQLGIGMLAECCAIAWNQGLDLYGYSNNLLLKGFEYVAKYNLGNDDIPFSEWLDRTGKYHHFKISDKGRGQLRPLYEQVFAHYVVLKGLNAPYIEQAVEKIRPEGAGRPGADHPGYGTLFFAGTSASNKREITTTPAGLIAQGFNNEVKLSWIATTDDRATYTIKRSDRKTGPFKIITTGISATDFADKTVKRGRQYYYTVIAVNKNGNSRGAFVQPVVAGLPDDWIQMDIGNIRPGNTYYNGVQYSIESFGKGIGNDGDAFHYTCFPVKEKATLIFRIQPQPSSQFSVIGIMLREDSTAKSPFVSLTLYPGNSGQIEEPSWHTQLETRATTSGKIERLGERKTLTAPAITFGRLTGNYWLKLERNKEVVTASVSYDGVNWQEVSTAITPSISKNALMGISIASGIDNSTNVRVDKIIVK</sequence>
<dbReference type="Pfam" id="PF05426">
    <property type="entry name" value="Alginate_lyase"/>
    <property type="match status" value="1"/>
</dbReference>
<evidence type="ECO:0000256" key="2">
    <source>
        <dbReference type="ARBA" id="ARBA00023239"/>
    </source>
</evidence>
<dbReference type="InterPro" id="IPR013783">
    <property type="entry name" value="Ig-like_fold"/>
</dbReference>
<dbReference type="InterPro" id="IPR036116">
    <property type="entry name" value="FN3_sf"/>
</dbReference>
<dbReference type="InterPro" id="IPR008397">
    <property type="entry name" value="Alginate_lyase_dom"/>
</dbReference>
<evidence type="ECO:0000313" key="5">
    <source>
        <dbReference type="EMBL" id="SDX47816.1"/>
    </source>
</evidence>
<proteinExistence type="predicted"/>
<feature type="signal peptide" evidence="3">
    <location>
        <begin position="1"/>
        <end position="22"/>
    </location>
</feature>
<dbReference type="InterPro" id="IPR003961">
    <property type="entry name" value="FN3_dom"/>
</dbReference>
<dbReference type="Gene3D" id="2.60.120.200">
    <property type="match status" value="1"/>
</dbReference>
<dbReference type="SUPFAM" id="SSF48230">
    <property type="entry name" value="Chondroitin AC/alginate lyase"/>
    <property type="match status" value="1"/>
</dbReference>
<dbReference type="GO" id="GO:0042597">
    <property type="term" value="C:periplasmic space"/>
    <property type="evidence" value="ECO:0007669"/>
    <property type="project" value="InterPro"/>
</dbReference>
<dbReference type="AlphaFoldDB" id="A0A8X8LGP0"/>
<evidence type="ECO:0000256" key="1">
    <source>
        <dbReference type="ARBA" id="ARBA00022729"/>
    </source>
</evidence>
<dbReference type="Gene3D" id="2.60.40.10">
    <property type="entry name" value="Immunoglobulins"/>
    <property type="match status" value="1"/>
</dbReference>
<keyword evidence="2 5" id="KW-0456">Lyase</keyword>
<dbReference type="RefSeq" id="WP_092726272.1">
    <property type="nucleotide sequence ID" value="NZ_FNNO01000017.1"/>
</dbReference>
<evidence type="ECO:0000256" key="3">
    <source>
        <dbReference type="SAM" id="SignalP"/>
    </source>
</evidence>
<feature type="domain" description="Alginate lyase" evidence="4">
    <location>
        <begin position="91"/>
        <end position="292"/>
    </location>
</feature>
<dbReference type="EMBL" id="FNNO01000017">
    <property type="protein sequence ID" value="SDX47816.1"/>
    <property type="molecule type" value="Genomic_DNA"/>
</dbReference>
<name>A0A8X8LGP0_9BACT</name>
<feature type="chain" id="PRO_5036446623" evidence="3">
    <location>
        <begin position="23"/>
        <end position="670"/>
    </location>
</feature>
<dbReference type="Proteomes" id="UP000198711">
    <property type="component" value="Unassembled WGS sequence"/>
</dbReference>
<dbReference type="SUPFAM" id="SSF49265">
    <property type="entry name" value="Fibronectin type III"/>
    <property type="match status" value="1"/>
</dbReference>
<dbReference type="GO" id="GO:0016829">
    <property type="term" value="F:lyase activity"/>
    <property type="evidence" value="ECO:0007669"/>
    <property type="project" value="UniProtKB-KW"/>
</dbReference>
<organism evidence="5 6">
    <name type="scientific">Hydrobacter penzbergensis</name>
    <dbReference type="NCBI Taxonomy" id="1235997"/>
    <lineage>
        <taxon>Bacteria</taxon>
        <taxon>Pseudomonadati</taxon>
        <taxon>Bacteroidota</taxon>
        <taxon>Chitinophagia</taxon>
        <taxon>Chitinophagales</taxon>
        <taxon>Chitinophagaceae</taxon>
        <taxon>Hydrobacter</taxon>
    </lineage>
</organism>
<reference evidence="5 6" key="1">
    <citation type="submission" date="2016-10" db="EMBL/GenBank/DDBJ databases">
        <authorList>
            <person name="Varghese N."/>
            <person name="Submissions S."/>
        </authorList>
    </citation>
    <scope>NUCLEOTIDE SEQUENCE [LARGE SCALE GENOMIC DNA]</scope>
    <source>
        <strain evidence="5 6">DSM 25353</strain>
    </source>
</reference>
<accession>A0A8X8LGP0</accession>
<protein>
    <submittedName>
        <fullName evidence="5">Alginate lyase</fullName>
    </submittedName>
</protein>
<dbReference type="InterPro" id="IPR008929">
    <property type="entry name" value="Chondroitin_lyas"/>
</dbReference>
<dbReference type="CDD" id="cd00063">
    <property type="entry name" value="FN3"/>
    <property type="match status" value="1"/>
</dbReference>
<evidence type="ECO:0000313" key="6">
    <source>
        <dbReference type="Proteomes" id="UP000198711"/>
    </source>
</evidence>
<keyword evidence="1 3" id="KW-0732">Signal</keyword>
<gene>
    <name evidence="5" type="ORF">SAMN05444410_11719</name>
</gene>